<dbReference type="EMBL" id="WQLW01000001">
    <property type="protein sequence ID" value="MVO07627.1"/>
    <property type="molecule type" value="Genomic_DNA"/>
</dbReference>
<protein>
    <submittedName>
        <fullName evidence="2">Uncharacterized protein</fullName>
    </submittedName>
</protein>
<evidence type="ECO:0000313" key="2">
    <source>
        <dbReference type="EMBL" id="MVO07627.1"/>
    </source>
</evidence>
<feature type="signal peptide" evidence="1">
    <location>
        <begin position="1"/>
        <end position="21"/>
    </location>
</feature>
<keyword evidence="1" id="KW-0732">Signal</keyword>
<evidence type="ECO:0000256" key="1">
    <source>
        <dbReference type="SAM" id="SignalP"/>
    </source>
</evidence>
<feature type="chain" id="PRO_5026108941" evidence="1">
    <location>
        <begin position="22"/>
        <end position="157"/>
    </location>
</feature>
<sequence>MKKVLILMGLILSLISCKSNSPVGTKLDMKTEVALKGDWILTQVSYPNSQYVKITSFDLVDSNCFVGSKWNFISNNNKGSFSLTNDACSLYSSNITWYVNKDGRFVMKILDAEKAKRVGTGYVLDLINVTETTFQLVDHVDVAGKNTGVTYQFVRNN</sequence>
<evidence type="ECO:0000313" key="3">
    <source>
        <dbReference type="Proteomes" id="UP000431264"/>
    </source>
</evidence>
<dbReference type="OrthoDB" id="1121756at2"/>
<proteinExistence type="predicted"/>
<dbReference type="Proteomes" id="UP000431264">
    <property type="component" value="Unassembled WGS sequence"/>
</dbReference>
<organism evidence="2 3">
    <name type="scientific">Flavobacterium profundi</name>
    <dbReference type="NCBI Taxonomy" id="1774945"/>
    <lineage>
        <taxon>Bacteria</taxon>
        <taxon>Pseudomonadati</taxon>
        <taxon>Bacteroidota</taxon>
        <taxon>Flavobacteriia</taxon>
        <taxon>Flavobacteriales</taxon>
        <taxon>Flavobacteriaceae</taxon>
        <taxon>Flavobacterium</taxon>
    </lineage>
</organism>
<reference evidence="3" key="1">
    <citation type="submission" date="2019-05" db="EMBL/GenBank/DDBJ databases">
        <title>Flavobacterium profundi sp. nov., isolated from a deep-sea seamount.</title>
        <authorList>
            <person name="Zhang D.-C."/>
        </authorList>
    </citation>
    <scope>NUCLEOTIDE SEQUENCE [LARGE SCALE GENOMIC DNA]</scope>
    <source>
        <strain evidence="3">TP390</strain>
    </source>
</reference>
<comment type="caution">
    <text evidence="2">The sequence shown here is derived from an EMBL/GenBank/DDBJ whole genome shotgun (WGS) entry which is preliminary data.</text>
</comment>
<keyword evidence="3" id="KW-1185">Reference proteome</keyword>
<gene>
    <name evidence="2" type="ORF">GOQ30_00445</name>
</gene>
<dbReference type="PROSITE" id="PS51257">
    <property type="entry name" value="PROKAR_LIPOPROTEIN"/>
    <property type="match status" value="1"/>
</dbReference>
<name>A0A6I4IRQ2_9FLAO</name>
<dbReference type="RefSeq" id="WP_140996051.1">
    <property type="nucleotide sequence ID" value="NZ_VDCZ01000001.1"/>
</dbReference>
<accession>A0A6I4IRQ2</accession>
<dbReference type="AlphaFoldDB" id="A0A6I4IRQ2"/>